<evidence type="ECO:0000313" key="7">
    <source>
        <dbReference type="Proteomes" id="UP000078090"/>
    </source>
</evidence>
<feature type="transmembrane region" description="Helical" evidence="5">
    <location>
        <begin position="69"/>
        <end position="87"/>
    </location>
</feature>
<organism evidence="6 7">
    <name type="scientific">Methylomonas methanica</name>
    <dbReference type="NCBI Taxonomy" id="421"/>
    <lineage>
        <taxon>Bacteria</taxon>
        <taxon>Pseudomonadati</taxon>
        <taxon>Pseudomonadota</taxon>
        <taxon>Gammaproteobacteria</taxon>
        <taxon>Methylococcales</taxon>
        <taxon>Methylococcaceae</taxon>
        <taxon>Methylomonas</taxon>
    </lineage>
</organism>
<dbReference type="PANTHER" id="PTHR16950:SF16">
    <property type="entry name" value="ZINC TRANSPORTER ZIP13"/>
    <property type="match status" value="1"/>
</dbReference>
<protein>
    <submittedName>
        <fullName evidence="6">Zinc permease</fullName>
    </submittedName>
</protein>
<feature type="transmembrane region" description="Helical" evidence="5">
    <location>
        <begin position="201"/>
        <end position="218"/>
    </location>
</feature>
<comment type="caution">
    <text evidence="6">The sequence shown here is derived from an EMBL/GenBank/DDBJ whole genome shotgun (WGS) entry which is preliminary data.</text>
</comment>
<accession>A0A177MSL4</accession>
<comment type="subcellular location">
    <subcellularLocation>
        <location evidence="1">Membrane</location>
        <topology evidence="1">Multi-pass membrane protein</topology>
    </subcellularLocation>
</comment>
<evidence type="ECO:0000256" key="4">
    <source>
        <dbReference type="ARBA" id="ARBA00023136"/>
    </source>
</evidence>
<evidence type="ECO:0000256" key="3">
    <source>
        <dbReference type="ARBA" id="ARBA00022989"/>
    </source>
</evidence>
<dbReference type="GO" id="GO:0006882">
    <property type="term" value="P:intracellular zinc ion homeostasis"/>
    <property type="evidence" value="ECO:0007669"/>
    <property type="project" value="TreeGrafter"/>
</dbReference>
<dbReference type="InterPro" id="IPR003689">
    <property type="entry name" value="ZIP"/>
</dbReference>
<dbReference type="GO" id="GO:0016020">
    <property type="term" value="C:membrane"/>
    <property type="evidence" value="ECO:0007669"/>
    <property type="project" value="UniProtKB-SubCell"/>
</dbReference>
<keyword evidence="3 5" id="KW-1133">Transmembrane helix</keyword>
<dbReference type="OrthoDB" id="9806593at2"/>
<feature type="transmembrane region" description="Helical" evidence="5">
    <location>
        <begin position="38"/>
        <end position="57"/>
    </location>
</feature>
<reference evidence="7" key="1">
    <citation type="submission" date="2016-03" db="EMBL/GenBank/DDBJ databases">
        <authorList>
            <person name="Heylen K."/>
            <person name="De Vos P."/>
            <person name="Vekeman B."/>
        </authorList>
    </citation>
    <scope>NUCLEOTIDE SEQUENCE [LARGE SCALE GENOMIC DNA]</scope>
    <source>
        <strain evidence="7">R-45363</strain>
    </source>
</reference>
<dbReference type="AlphaFoldDB" id="A0A177MSL4"/>
<evidence type="ECO:0000256" key="2">
    <source>
        <dbReference type="ARBA" id="ARBA00022692"/>
    </source>
</evidence>
<keyword evidence="2 5" id="KW-0812">Transmembrane</keyword>
<dbReference type="EMBL" id="LUUG01000049">
    <property type="protein sequence ID" value="OAI07880.1"/>
    <property type="molecule type" value="Genomic_DNA"/>
</dbReference>
<dbReference type="Proteomes" id="UP000078090">
    <property type="component" value="Unassembled WGS sequence"/>
</dbReference>
<dbReference type="Pfam" id="PF02535">
    <property type="entry name" value="Zip"/>
    <property type="match status" value="2"/>
</dbReference>
<keyword evidence="4 5" id="KW-0472">Membrane</keyword>
<sequence>MTIALSTIAGAIAACLAVSLCSLSSVFALWLKPAVLNRVVPYLVALAVGVLLGDAFIHLIPDAVSRHGTVSDVCLTVLVGVFGFFVLEKLVRWRHDHNVDITPGSGEILPLAKMNLIGDAMHNFVDGILIAGSFLADPALGLTTTLAIIAHEVPQELGDVGALLRGGYAPRQAVLYNFYCSLTVLPGAIFTLFLSQIAESSLTLLLPIAAGGFIYIAASDLIPVLHERCSFSSLSGQAAAFGMGIVLMQFIVFFEQVLIAI</sequence>
<gene>
    <name evidence="6" type="ORF">A1332_00350</name>
</gene>
<dbReference type="RefSeq" id="WP_064007340.1">
    <property type="nucleotide sequence ID" value="NZ_LUUG01000049.1"/>
</dbReference>
<proteinExistence type="predicted"/>
<evidence type="ECO:0000313" key="6">
    <source>
        <dbReference type="EMBL" id="OAI07880.1"/>
    </source>
</evidence>
<feature type="transmembrane region" description="Helical" evidence="5">
    <location>
        <begin position="238"/>
        <end position="259"/>
    </location>
</feature>
<name>A0A177MSL4_METMH</name>
<evidence type="ECO:0000256" key="5">
    <source>
        <dbReference type="SAM" id="Phobius"/>
    </source>
</evidence>
<dbReference type="GO" id="GO:0005385">
    <property type="term" value="F:zinc ion transmembrane transporter activity"/>
    <property type="evidence" value="ECO:0007669"/>
    <property type="project" value="TreeGrafter"/>
</dbReference>
<dbReference type="PANTHER" id="PTHR16950">
    <property type="entry name" value="ZINC TRANSPORTER SLC39A7 HISTIDINE-RICH MEMBRANE PROTEIN KE4"/>
    <property type="match status" value="1"/>
</dbReference>
<evidence type="ECO:0000256" key="1">
    <source>
        <dbReference type="ARBA" id="ARBA00004141"/>
    </source>
</evidence>
<feature type="transmembrane region" description="Helical" evidence="5">
    <location>
        <begin position="173"/>
        <end position="194"/>
    </location>
</feature>